<dbReference type="PANTHER" id="PTHR30298:SF0">
    <property type="entry name" value="PROTEIN YBFL-RELATED"/>
    <property type="match status" value="1"/>
</dbReference>
<dbReference type="EMBL" id="JAVIGA010000061">
    <property type="protein sequence ID" value="MDQ9130332.1"/>
    <property type="molecule type" value="Genomic_DNA"/>
</dbReference>
<dbReference type="Proteomes" id="UP001224622">
    <property type="component" value="Unassembled WGS sequence"/>
</dbReference>
<sequence length="128" mass="14683">MFKNSIPLDDTFAHLIAAIKPQEFQQCFIAWMRSFYNLTLGEVVAMDDITLRGSYNRDNQLNSIHMISTYASANQFVLKKTKINSTSNETTAILEHEGGYLLAVKEPEFSERILLAEFKLKINFRALM</sequence>
<gene>
    <name evidence="1" type="ORF">RDT67_28410</name>
</gene>
<dbReference type="InterPro" id="IPR047647">
    <property type="entry name" value="ISAs1_transpos"/>
</dbReference>
<dbReference type="AlphaFoldDB" id="A0AAJ1YHM9"/>
<proteinExistence type="predicted"/>
<dbReference type="RefSeq" id="WP_373430884.1">
    <property type="nucleotide sequence ID" value="NZ_JAVIGA010000061.1"/>
</dbReference>
<organism evidence="1 2">
    <name type="scientific">Serratia fonticola</name>
    <dbReference type="NCBI Taxonomy" id="47917"/>
    <lineage>
        <taxon>Bacteria</taxon>
        <taxon>Pseudomonadati</taxon>
        <taxon>Pseudomonadota</taxon>
        <taxon>Gammaproteobacteria</taxon>
        <taxon>Enterobacterales</taxon>
        <taxon>Yersiniaceae</taxon>
        <taxon>Serratia</taxon>
    </lineage>
</organism>
<reference evidence="1" key="1">
    <citation type="submission" date="2023-08" db="EMBL/GenBank/DDBJ databases">
        <title>The Comparative Genomic Analysis of Yersiniaceae from Polar Regions.</title>
        <authorList>
            <person name="Goncharov A."/>
            <person name="Aslanov B."/>
            <person name="Kolodzhieva V."/>
            <person name="Azarov D."/>
            <person name="Mochov A."/>
            <person name="Lebedeva E."/>
        </authorList>
    </citation>
    <scope>NUCLEOTIDE SEQUENCE</scope>
    <source>
        <strain evidence="1">Vf</strain>
    </source>
</reference>
<name>A0AAJ1YHM9_SERFO</name>
<dbReference type="NCBIfam" id="NF033564">
    <property type="entry name" value="transpos_ISAs1"/>
    <property type="match status" value="1"/>
</dbReference>
<dbReference type="PANTHER" id="PTHR30298">
    <property type="entry name" value="H REPEAT-ASSOCIATED PREDICTED TRANSPOSASE"/>
    <property type="match status" value="1"/>
</dbReference>
<evidence type="ECO:0000313" key="2">
    <source>
        <dbReference type="Proteomes" id="UP001224622"/>
    </source>
</evidence>
<dbReference type="InterPro" id="IPR051698">
    <property type="entry name" value="Transposase_11-like"/>
</dbReference>
<comment type="caution">
    <text evidence="1">The sequence shown here is derived from an EMBL/GenBank/DDBJ whole genome shotgun (WGS) entry which is preliminary data.</text>
</comment>
<evidence type="ECO:0000313" key="1">
    <source>
        <dbReference type="EMBL" id="MDQ9130332.1"/>
    </source>
</evidence>
<accession>A0AAJ1YHM9</accession>
<protein>
    <submittedName>
        <fullName evidence="1">ISAs1 family transposase</fullName>
    </submittedName>
</protein>